<protein>
    <submittedName>
        <fullName evidence="1">Uncharacterized protein</fullName>
    </submittedName>
</protein>
<sequence length="122" mass="14367">MSTPHSFPHLYLWIFIRRRMMISCFCIQRIREYLLQHGYSAFRRKKEAYIELLDILELYQKIYEDYLAIPVVKGKKSVLETIAGGLHTTSVELLLHIQVGEYKVLVLNVLGNILRSCLRLNL</sequence>
<evidence type="ECO:0000313" key="2">
    <source>
        <dbReference type="Proteomes" id="UP001412067"/>
    </source>
</evidence>
<comment type="caution">
    <text evidence="1">The sequence shown here is derived from an EMBL/GenBank/DDBJ whole genome shotgun (WGS) entry which is preliminary data.</text>
</comment>
<evidence type="ECO:0000313" key="1">
    <source>
        <dbReference type="EMBL" id="KAK8961176.1"/>
    </source>
</evidence>
<reference evidence="1 2" key="1">
    <citation type="journal article" date="2022" name="Nat. Plants">
        <title>Genomes of leafy and leafless Platanthera orchids illuminate the evolution of mycoheterotrophy.</title>
        <authorList>
            <person name="Li M.H."/>
            <person name="Liu K.W."/>
            <person name="Li Z."/>
            <person name="Lu H.C."/>
            <person name="Ye Q.L."/>
            <person name="Zhang D."/>
            <person name="Wang J.Y."/>
            <person name="Li Y.F."/>
            <person name="Zhong Z.M."/>
            <person name="Liu X."/>
            <person name="Yu X."/>
            <person name="Liu D.K."/>
            <person name="Tu X.D."/>
            <person name="Liu B."/>
            <person name="Hao Y."/>
            <person name="Liao X.Y."/>
            <person name="Jiang Y.T."/>
            <person name="Sun W.H."/>
            <person name="Chen J."/>
            <person name="Chen Y.Q."/>
            <person name="Ai Y."/>
            <person name="Zhai J.W."/>
            <person name="Wu S.S."/>
            <person name="Zhou Z."/>
            <person name="Hsiao Y.Y."/>
            <person name="Wu W.L."/>
            <person name="Chen Y.Y."/>
            <person name="Lin Y.F."/>
            <person name="Hsu J.L."/>
            <person name="Li C.Y."/>
            <person name="Wang Z.W."/>
            <person name="Zhao X."/>
            <person name="Zhong W.Y."/>
            <person name="Ma X.K."/>
            <person name="Ma L."/>
            <person name="Huang J."/>
            <person name="Chen G.Z."/>
            <person name="Huang M.Z."/>
            <person name="Huang L."/>
            <person name="Peng D.H."/>
            <person name="Luo Y.B."/>
            <person name="Zou S.Q."/>
            <person name="Chen S.P."/>
            <person name="Lan S."/>
            <person name="Tsai W.C."/>
            <person name="Van de Peer Y."/>
            <person name="Liu Z.J."/>
        </authorList>
    </citation>
    <scope>NUCLEOTIDE SEQUENCE [LARGE SCALE GENOMIC DNA]</scope>
    <source>
        <strain evidence="1">Lor288</strain>
    </source>
</reference>
<dbReference type="SUPFAM" id="SSF55681">
    <property type="entry name" value="Class II aaRS and biotin synthetases"/>
    <property type="match status" value="1"/>
</dbReference>
<dbReference type="InterPro" id="IPR004499">
    <property type="entry name" value="Pro-tRNA-ligase_IIa_arc-type"/>
</dbReference>
<organism evidence="1 2">
    <name type="scientific">Platanthera guangdongensis</name>
    <dbReference type="NCBI Taxonomy" id="2320717"/>
    <lineage>
        <taxon>Eukaryota</taxon>
        <taxon>Viridiplantae</taxon>
        <taxon>Streptophyta</taxon>
        <taxon>Embryophyta</taxon>
        <taxon>Tracheophyta</taxon>
        <taxon>Spermatophyta</taxon>
        <taxon>Magnoliopsida</taxon>
        <taxon>Liliopsida</taxon>
        <taxon>Asparagales</taxon>
        <taxon>Orchidaceae</taxon>
        <taxon>Orchidoideae</taxon>
        <taxon>Orchideae</taxon>
        <taxon>Orchidinae</taxon>
        <taxon>Platanthera</taxon>
    </lineage>
</organism>
<proteinExistence type="predicted"/>
<dbReference type="EMBL" id="JBBWWR010000010">
    <property type="protein sequence ID" value="KAK8961176.1"/>
    <property type="molecule type" value="Genomic_DNA"/>
</dbReference>
<keyword evidence="2" id="KW-1185">Reference proteome</keyword>
<dbReference type="PANTHER" id="PTHR43382:SF2">
    <property type="entry name" value="BIFUNCTIONAL GLUTAMATE_PROLINE--TRNA LIGASE"/>
    <property type="match status" value="1"/>
</dbReference>
<gene>
    <name evidence="1" type="ORF">KSP40_PGU019450</name>
</gene>
<name>A0ABR2MBY8_9ASPA</name>
<accession>A0ABR2MBY8</accession>
<dbReference type="Gene3D" id="3.30.930.10">
    <property type="entry name" value="Bira Bifunctional Protein, Domain 2"/>
    <property type="match status" value="1"/>
</dbReference>
<dbReference type="InterPro" id="IPR045864">
    <property type="entry name" value="aa-tRNA-synth_II/BPL/LPL"/>
</dbReference>
<dbReference type="PANTHER" id="PTHR43382">
    <property type="entry name" value="PROLYL-TRNA SYNTHETASE"/>
    <property type="match status" value="1"/>
</dbReference>
<dbReference type="Proteomes" id="UP001412067">
    <property type="component" value="Unassembled WGS sequence"/>
</dbReference>